<keyword evidence="2" id="KW-0238">DNA-binding</keyword>
<evidence type="ECO:0000313" key="3">
    <source>
        <dbReference type="Proteomes" id="UP000198949"/>
    </source>
</evidence>
<dbReference type="InterPro" id="IPR004401">
    <property type="entry name" value="YbaB/EbfC"/>
</dbReference>
<dbReference type="GO" id="GO:0003677">
    <property type="term" value="F:DNA binding"/>
    <property type="evidence" value="ECO:0007669"/>
    <property type="project" value="UniProtKB-KW"/>
</dbReference>
<sequence length="141" mass="14393">MSDTPLPSTAPSPDAERPDARTDLRGYLADFGARMTRLQERAADSQDRLAAVSATGASSGGEVTVTVGAGGALTDIAFTSEVRRTSPESLSDMVKEAYGKAVTAASAQSTAAVTGLLGEGTPALADFEASLRRRTGGGEEQ</sequence>
<organism evidence="2 3">
    <name type="scientific">Glycomyces harbinensis</name>
    <dbReference type="NCBI Taxonomy" id="58114"/>
    <lineage>
        <taxon>Bacteria</taxon>
        <taxon>Bacillati</taxon>
        <taxon>Actinomycetota</taxon>
        <taxon>Actinomycetes</taxon>
        <taxon>Glycomycetales</taxon>
        <taxon>Glycomycetaceae</taxon>
        <taxon>Glycomyces</taxon>
    </lineage>
</organism>
<dbReference type="RefSeq" id="WP_177154865.1">
    <property type="nucleotide sequence ID" value="NZ_FNAD01000005.1"/>
</dbReference>
<dbReference type="Gene3D" id="3.30.1310.10">
    <property type="entry name" value="Nucleoid-associated protein YbaB-like domain"/>
    <property type="match status" value="1"/>
</dbReference>
<evidence type="ECO:0000256" key="1">
    <source>
        <dbReference type="SAM" id="MobiDB-lite"/>
    </source>
</evidence>
<keyword evidence="3" id="KW-1185">Reference proteome</keyword>
<dbReference type="Proteomes" id="UP000198949">
    <property type="component" value="Unassembled WGS sequence"/>
</dbReference>
<feature type="compositionally biased region" description="Polar residues" evidence="1">
    <location>
        <begin position="1"/>
        <end position="11"/>
    </location>
</feature>
<proteinExistence type="predicted"/>
<name>A0A1G6VP68_9ACTN</name>
<feature type="region of interest" description="Disordered" evidence="1">
    <location>
        <begin position="1"/>
        <end position="21"/>
    </location>
</feature>
<dbReference type="AlphaFoldDB" id="A0A1G6VP68"/>
<accession>A0A1G6VP68</accession>
<dbReference type="STRING" id="58114.SAMN05216270_10530"/>
<gene>
    <name evidence="2" type="ORF">SAMN05216270_10530</name>
</gene>
<dbReference type="SUPFAM" id="SSF82607">
    <property type="entry name" value="YbaB-like"/>
    <property type="match status" value="1"/>
</dbReference>
<dbReference type="InterPro" id="IPR036894">
    <property type="entry name" value="YbaB-like_sf"/>
</dbReference>
<dbReference type="EMBL" id="FNAD01000005">
    <property type="protein sequence ID" value="SDD54797.1"/>
    <property type="molecule type" value="Genomic_DNA"/>
</dbReference>
<dbReference type="Pfam" id="PF02575">
    <property type="entry name" value="YbaB_DNA_bd"/>
    <property type="match status" value="1"/>
</dbReference>
<protein>
    <submittedName>
        <fullName evidence="2">Conserved DNA-binding protein YbaB</fullName>
    </submittedName>
</protein>
<evidence type="ECO:0000313" key="2">
    <source>
        <dbReference type="EMBL" id="SDD54797.1"/>
    </source>
</evidence>
<reference evidence="3" key="1">
    <citation type="submission" date="2016-10" db="EMBL/GenBank/DDBJ databases">
        <authorList>
            <person name="Varghese N."/>
            <person name="Submissions S."/>
        </authorList>
    </citation>
    <scope>NUCLEOTIDE SEQUENCE [LARGE SCALE GENOMIC DNA]</scope>
    <source>
        <strain evidence="3">CGMCC 4.3516</strain>
    </source>
</reference>